<reference evidence="2" key="1">
    <citation type="submission" date="2019-05" db="EMBL/GenBank/DDBJ databases">
        <title>Flavobacterium profundi sp. nov., isolated from a deep-sea seamount.</title>
        <authorList>
            <person name="Zhang D.-C."/>
        </authorList>
    </citation>
    <scope>NUCLEOTIDE SEQUENCE [LARGE SCALE GENOMIC DNA]</scope>
    <source>
        <strain evidence="2">EC11</strain>
    </source>
</reference>
<proteinExistence type="predicted"/>
<organism evidence="1 2">
    <name type="scientific">Flavobacterium jejuense</name>
    <dbReference type="NCBI Taxonomy" id="1544455"/>
    <lineage>
        <taxon>Bacteria</taxon>
        <taxon>Pseudomonadati</taxon>
        <taxon>Bacteroidota</taxon>
        <taxon>Flavobacteriia</taxon>
        <taxon>Flavobacteriales</taxon>
        <taxon>Flavobacteriaceae</taxon>
        <taxon>Flavobacterium</taxon>
    </lineage>
</organism>
<evidence type="ECO:0000313" key="1">
    <source>
        <dbReference type="EMBL" id="NHN27599.1"/>
    </source>
</evidence>
<reference evidence="1 2" key="3">
    <citation type="submission" date="2020-02" db="EMBL/GenBank/DDBJ databases">
        <title>Flavobacterium profundi sp. nov., isolated from a deep-sea seamount.</title>
        <authorList>
            <person name="Zhang D.-C."/>
        </authorList>
    </citation>
    <scope>NUCLEOTIDE SEQUENCE [LARGE SCALE GENOMIC DNA]</scope>
    <source>
        <strain evidence="1 2">EC11</strain>
    </source>
</reference>
<accession>A0ABX0IUK9</accession>
<comment type="caution">
    <text evidence="1">The sequence shown here is derived from an EMBL/GenBank/DDBJ whole genome shotgun (WGS) entry which is preliminary data.</text>
</comment>
<reference evidence="1 2" key="2">
    <citation type="submission" date="2019-05" db="EMBL/GenBank/DDBJ databases">
        <authorList>
            <person name="Lianzixin W."/>
        </authorList>
    </citation>
    <scope>NUCLEOTIDE SEQUENCE [LARGE SCALE GENOMIC DNA]</scope>
    <source>
        <strain evidence="1 2">EC11</strain>
    </source>
</reference>
<dbReference type="Proteomes" id="UP000817854">
    <property type="component" value="Unassembled WGS sequence"/>
</dbReference>
<dbReference type="EMBL" id="VEVQ02000016">
    <property type="protein sequence ID" value="NHN27599.1"/>
    <property type="molecule type" value="Genomic_DNA"/>
</dbReference>
<keyword evidence="2" id="KW-1185">Reference proteome</keyword>
<dbReference type="InterPro" id="IPR021326">
    <property type="entry name" value="DUF2931"/>
</dbReference>
<protein>
    <submittedName>
        <fullName evidence="1">DUF2931 family protein</fullName>
    </submittedName>
</protein>
<name>A0ABX0IUK9_9FLAO</name>
<sequence>MIITSCQNIKMEQKFDWSATLSAPKEYPVQVYRGEIIAKDYSQSLSSFGDIDYGWGEEGGTVVIGPDLKNIPDSLEIAWHSFVDQKNFEGKWALPKEELIKLFNEGIINKITNKKVTYNKFVVGLAPNGLVVVWLSSVRGQIEIAHFKAKEVFVNVETISEENKPIFSKKYNDVVLSELNEEHNTFERIKKNEYPKIDVYEGYRIKYLWKPLVELSENKMLINFVIHTYNGEIEIESSNKKEKLNINYEERGVLKYFAFGWIDKDQNKEVSCWVEKFDEDELFNAYKKFNTMEEINFIVQVIDKSKISIKLKSISQEIEIKKFKVTIE</sequence>
<dbReference type="Pfam" id="PF11153">
    <property type="entry name" value="DUF2931"/>
    <property type="match status" value="1"/>
</dbReference>
<evidence type="ECO:0000313" key="2">
    <source>
        <dbReference type="Proteomes" id="UP000817854"/>
    </source>
</evidence>
<gene>
    <name evidence="1" type="ORF">FIA58_018110</name>
</gene>